<organism evidence="2 3">
    <name type="scientific">Panaeolus cyanescens</name>
    <dbReference type="NCBI Taxonomy" id="181874"/>
    <lineage>
        <taxon>Eukaryota</taxon>
        <taxon>Fungi</taxon>
        <taxon>Dikarya</taxon>
        <taxon>Basidiomycota</taxon>
        <taxon>Agaricomycotina</taxon>
        <taxon>Agaricomycetes</taxon>
        <taxon>Agaricomycetidae</taxon>
        <taxon>Agaricales</taxon>
        <taxon>Agaricineae</taxon>
        <taxon>Galeropsidaceae</taxon>
        <taxon>Panaeolus</taxon>
    </lineage>
</organism>
<dbReference type="Proteomes" id="UP000284842">
    <property type="component" value="Unassembled WGS sequence"/>
</dbReference>
<comment type="caution">
    <text evidence="2">The sequence shown here is derived from an EMBL/GenBank/DDBJ whole genome shotgun (WGS) entry which is preliminary data.</text>
</comment>
<feature type="compositionally biased region" description="Low complexity" evidence="1">
    <location>
        <begin position="1"/>
        <end position="16"/>
    </location>
</feature>
<evidence type="ECO:0000313" key="3">
    <source>
        <dbReference type="Proteomes" id="UP000284842"/>
    </source>
</evidence>
<name>A0A409X900_9AGAR</name>
<gene>
    <name evidence="2" type="ORF">CVT24_006043</name>
</gene>
<reference evidence="2 3" key="1">
    <citation type="journal article" date="2018" name="Evol. Lett.">
        <title>Horizontal gene cluster transfer increased hallucinogenic mushroom diversity.</title>
        <authorList>
            <person name="Reynolds H.T."/>
            <person name="Vijayakumar V."/>
            <person name="Gluck-Thaler E."/>
            <person name="Korotkin H.B."/>
            <person name="Matheny P.B."/>
            <person name="Slot J.C."/>
        </authorList>
    </citation>
    <scope>NUCLEOTIDE SEQUENCE [LARGE SCALE GENOMIC DNA]</scope>
    <source>
        <strain evidence="2 3">2629</strain>
    </source>
</reference>
<dbReference type="InParanoid" id="A0A409X900"/>
<keyword evidence="3" id="KW-1185">Reference proteome</keyword>
<feature type="compositionally biased region" description="Basic and acidic residues" evidence="1">
    <location>
        <begin position="26"/>
        <end position="35"/>
    </location>
</feature>
<evidence type="ECO:0000313" key="2">
    <source>
        <dbReference type="EMBL" id="PPQ87273.1"/>
    </source>
</evidence>
<proteinExistence type="predicted"/>
<dbReference type="EMBL" id="NHTK01004307">
    <property type="protein sequence ID" value="PPQ87273.1"/>
    <property type="molecule type" value="Genomic_DNA"/>
</dbReference>
<dbReference type="STRING" id="181874.A0A409X900"/>
<dbReference type="OrthoDB" id="3260546at2759"/>
<protein>
    <submittedName>
        <fullName evidence="2">Uncharacterized protein</fullName>
    </submittedName>
</protein>
<dbReference type="AlphaFoldDB" id="A0A409X900"/>
<evidence type="ECO:0000256" key="1">
    <source>
        <dbReference type="SAM" id="MobiDB-lite"/>
    </source>
</evidence>
<accession>A0A409X900</accession>
<sequence length="305" mass="34891">MSGQGAAAAEAIGGNAPNNTRSKFPSPREKTSPCFDKEDVEGLSRFLREMEELFTDYNIKEDRDKMDKLVRFTDNDTEDQWRGIPSFKDNNWKRFKQDIINSYPKARAAEGGSLRKLVEVSRKYYSLTPRDSDEVHELIRAFRAEVKKLEDRAAVGNGITSQRELVEMLLGVLDTKFAERIKDSIDNEVQMAHQVQVALARQNQTAPPVQKYHCAEERYTISEVLKHCASLSDRTPVAGVTETRKVKFEDESCSYGSSEVPVKKETIEELKAYLGRVEGRQRESEARQAELYEKLVQETMKQVKR</sequence>
<feature type="region of interest" description="Disordered" evidence="1">
    <location>
        <begin position="1"/>
        <end position="35"/>
    </location>
</feature>